<keyword evidence="3 9" id="KW-0436">Ligase</keyword>
<evidence type="ECO:0000256" key="4">
    <source>
        <dbReference type="ARBA" id="ARBA00022741"/>
    </source>
</evidence>
<reference evidence="13" key="1">
    <citation type="submission" date="2023-06" db="EMBL/GenBank/DDBJ databases">
        <title>Genomic of Parafulvivirga corallium.</title>
        <authorList>
            <person name="Wang G."/>
        </authorList>
    </citation>
    <scope>NUCLEOTIDE SEQUENCE</scope>
    <source>
        <strain evidence="13">BMA10</strain>
    </source>
</reference>
<evidence type="ECO:0000256" key="3">
    <source>
        <dbReference type="ARBA" id="ARBA00022598"/>
    </source>
</evidence>
<dbReference type="InterPro" id="IPR005148">
    <property type="entry name" value="Arg-tRNA-synth_N"/>
</dbReference>
<dbReference type="EMBL" id="JAUJEA010000006">
    <property type="protein sequence ID" value="MDN5203182.1"/>
    <property type="molecule type" value="Genomic_DNA"/>
</dbReference>
<feature type="domain" description="DALR anticodon binding" evidence="11">
    <location>
        <begin position="477"/>
        <end position="594"/>
    </location>
</feature>
<evidence type="ECO:0000256" key="10">
    <source>
        <dbReference type="RuleBase" id="RU363038"/>
    </source>
</evidence>
<gene>
    <name evidence="9 13" type="primary">argS</name>
    <name evidence="13" type="ORF">QQ008_17465</name>
</gene>
<dbReference type="SUPFAM" id="SSF47323">
    <property type="entry name" value="Anticodon-binding domain of a subclass of class I aminoacyl-tRNA synthetases"/>
    <property type="match status" value="1"/>
</dbReference>
<proteinExistence type="inferred from homology"/>
<evidence type="ECO:0000256" key="7">
    <source>
        <dbReference type="ARBA" id="ARBA00023146"/>
    </source>
</evidence>
<evidence type="ECO:0000256" key="8">
    <source>
        <dbReference type="ARBA" id="ARBA00049339"/>
    </source>
</evidence>
<evidence type="ECO:0000256" key="1">
    <source>
        <dbReference type="ARBA" id="ARBA00005594"/>
    </source>
</evidence>
<dbReference type="InterPro" id="IPR035684">
    <property type="entry name" value="ArgRS_core"/>
</dbReference>
<evidence type="ECO:0000256" key="9">
    <source>
        <dbReference type="HAMAP-Rule" id="MF_00123"/>
    </source>
</evidence>
<evidence type="ECO:0000256" key="6">
    <source>
        <dbReference type="ARBA" id="ARBA00022917"/>
    </source>
</evidence>
<dbReference type="SUPFAM" id="SSF52374">
    <property type="entry name" value="Nucleotidylyl transferase"/>
    <property type="match status" value="1"/>
</dbReference>
<dbReference type="Pfam" id="PF03485">
    <property type="entry name" value="Arg_tRNA_synt_N"/>
    <property type="match status" value="1"/>
</dbReference>
<accession>A0ABT8KQZ8</accession>
<comment type="subcellular location">
    <subcellularLocation>
        <location evidence="9">Cytoplasm</location>
    </subcellularLocation>
</comment>
<feature type="domain" description="Arginyl tRNA synthetase N-terminal" evidence="12">
    <location>
        <begin position="5"/>
        <end position="88"/>
    </location>
</feature>
<dbReference type="Pfam" id="PF00750">
    <property type="entry name" value="tRNA-synt_1d"/>
    <property type="match status" value="1"/>
</dbReference>
<evidence type="ECO:0000259" key="12">
    <source>
        <dbReference type="SMART" id="SM01016"/>
    </source>
</evidence>
<keyword evidence="2 9" id="KW-0963">Cytoplasm</keyword>
<dbReference type="Gene3D" id="3.40.50.620">
    <property type="entry name" value="HUPs"/>
    <property type="match status" value="1"/>
</dbReference>
<comment type="catalytic activity">
    <reaction evidence="8 9">
        <text>tRNA(Arg) + L-arginine + ATP = L-arginyl-tRNA(Arg) + AMP + diphosphate</text>
        <dbReference type="Rhea" id="RHEA:20301"/>
        <dbReference type="Rhea" id="RHEA-COMP:9658"/>
        <dbReference type="Rhea" id="RHEA-COMP:9673"/>
        <dbReference type="ChEBI" id="CHEBI:30616"/>
        <dbReference type="ChEBI" id="CHEBI:32682"/>
        <dbReference type="ChEBI" id="CHEBI:33019"/>
        <dbReference type="ChEBI" id="CHEBI:78442"/>
        <dbReference type="ChEBI" id="CHEBI:78513"/>
        <dbReference type="ChEBI" id="CHEBI:456215"/>
        <dbReference type="EC" id="6.1.1.19"/>
    </reaction>
</comment>
<dbReference type="SMART" id="SM00836">
    <property type="entry name" value="DALR_1"/>
    <property type="match status" value="1"/>
</dbReference>
<dbReference type="InterPro" id="IPR014729">
    <property type="entry name" value="Rossmann-like_a/b/a_fold"/>
</dbReference>
<keyword evidence="7 9" id="KW-0030">Aminoacyl-tRNA synthetase</keyword>
<dbReference type="InterPro" id="IPR008909">
    <property type="entry name" value="DALR_anticod-bd"/>
</dbReference>
<feature type="short sequence motif" description="'HIGH' region" evidence="9">
    <location>
        <begin position="123"/>
        <end position="133"/>
    </location>
</feature>
<dbReference type="SMART" id="SM01016">
    <property type="entry name" value="Arg_tRNA_synt_N"/>
    <property type="match status" value="1"/>
</dbReference>
<name>A0ABT8KQZ8_9BACT</name>
<dbReference type="RefSeq" id="WP_346753203.1">
    <property type="nucleotide sequence ID" value="NZ_JAUJEA010000006.1"/>
</dbReference>
<protein>
    <recommendedName>
        <fullName evidence="9">Arginine--tRNA ligase</fullName>
        <ecNumber evidence="9">6.1.1.19</ecNumber>
    </recommendedName>
    <alternativeName>
        <fullName evidence="9">Arginyl-tRNA synthetase</fullName>
        <shortName evidence="9">ArgRS</shortName>
    </alternativeName>
</protein>
<keyword evidence="5 9" id="KW-0067">ATP-binding</keyword>
<dbReference type="InterPro" id="IPR009080">
    <property type="entry name" value="tRNAsynth_Ia_anticodon-bd"/>
</dbReference>
<dbReference type="PANTHER" id="PTHR11956:SF5">
    <property type="entry name" value="ARGININE--TRNA LIGASE, CYTOPLASMIC"/>
    <property type="match status" value="1"/>
</dbReference>
<dbReference type="Pfam" id="PF05746">
    <property type="entry name" value="DALR_1"/>
    <property type="match status" value="1"/>
</dbReference>
<keyword evidence="6 9" id="KW-0648">Protein biosynthesis</keyword>
<dbReference type="PANTHER" id="PTHR11956">
    <property type="entry name" value="ARGINYL-TRNA SYNTHETASE"/>
    <property type="match status" value="1"/>
</dbReference>
<dbReference type="PRINTS" id="PR01038">
    <property type="entry name" value="TRNASYNTHARG"/>
</dbReference>
<dbReference type="Proteomes" id="UP001172082">
    <property type="component" value="Unassembled WGS sequence"/>
</dbReference>
<sequence>MSIEEPLKKDLAKAFQACFSEELDREKINFQPTRKEFQGSHTFVVFPFLKISRKSPEETARSLGDHMLKNSSFVQDYNVVKGFLNLVIDDKVWIETFQHIRNEENFGFKSISEREVMVEYSSPNTNKPLHLGHLRNNFLGYSVAEILKATGNTVHKVQIINDRGIHICKSMVAWKRYGNGATPESSGIKGDKLVGDYYVKFDQEYKKEIQTLVDQGQTQEDAERNAPIMLEAKDMLIKWEQKEPETYQLWQTMNGWVYDGFDVTYKRMGVDFDKLYYESDTFLLGKQEVLKGLEQGIFFQKEDGSIWVDLTDAGLDQKLLLRSDGTSVYMTQDIGTALLRFRDYPKMSQQIYTVGNEQEYHFKVLFLILEKLGYSWARECYHLSYGMVDLPTGKMKSREGTVVDADDLMDEMIGTAKERTEELGKIDGFSEDEATELYRTIGLGALKYFILKVDPRKRMLFNPEESVDFHGNTGPFIQYTHARISSIVRKAEQLGIRRNDFNITSLHALEKSVIILLNEFPDKVQLAAKEYAPYIIAQYVYDLAKEYNRFYAEVSIFNEQDPEALKFRIAFSEEVAKTIKKGMALLGIDVPERM</sequence>
<evidence type="ECO:0000256" key="5">
    <source>
        <dbReference type="ARBA" id="ARBA00022840"/>
    </source>
</evidence>
<dbReference type="GO" id="GO:0004814">
    <property type="term" value="F:arginine-tRNA ligase activity"/>
    <property type="evidence" value="ECO:0007669"/>
    <property type="project" value="UniProtKB-EC"/>
</dbReference>
<evidence type="ECO:0000313" key="13">
    <source>
        <dbReference type="EMBL" id="MDN5203182.1"/>
    </source>
</evidence>
<evidence type="ECO:0000256" key="2">
    <source>
        <dbReference type="ARBA" id="ARBA00022490"/>
    </source>
</evidence>
<keyword evidence="4 9" id="KW-0547">Nucleotide-binding</keyword>
<comment type="similarity">
    <text evidence="1 9 10">Belongs to the class-I aminoacyl-tRNA synthetase family.</text>
</comment>
<evidence type="ECO:0000259" key="11">
    <source>
        <dbReference type="SMART" id="SM00836"/>
    </source>
</evidence>
<dbReference type="InterPro" id="IPR001278">
    <property type="entry name" value="Arg-tRNA-ligase"/>
</dbReference>
<dbReference type="PROSITE" id="PS00178">
    <property type="entry name" value="AA_TRNA_LIGASE_I"/>
    <property type="match status" value="1"/>
</dbReference>
<dbReference type="Gene3D" id="3.30.1360.70">
    <property type="entry name" value="Arginyl tRNA synthetase N-terminal domain"/>
    <property type="match status" value="1"/>
</dbReference>
<dbReference type="InterPro" id="IPR036695">
    <property type="entry name" value="Arg-tRNA-synth_N_sf"/>
</dbReference>
<dbReference type="Gene3D" id="1.10.730.10">
    <property type="entry name" value="Isoleucyl-tRNA Synthetase, Domain 1"/>
    <property type="match status" value="1"/>
</dbReference>
<comment type="caution">
    <text evidence="13">The sequence shown here is derived from an EMBL/GenBank/DDBJ whole genome shotgun (WGS) entry which is preliminary data.</text>
</comment>
<dbReference type="InterPro" id="IPR001412">
    <property type="entry name" value="aa-tRNA-synth_I_CS"/>
</dbReference>
<evidence type="ECO:0000313" key="14">
    <source>
        <dbReference type="Proteomes" id="UP001172082"/>
    </source>
</evidence>
<dbReference type="EC" id="6.1.1.19" evidence="9"/>
<dbReference type="HAMAP" id="MF_00123">
    <property type="entry name" value="Arg_tRNA_synth"/>
    <property type="match status" value="1"/>
</dbReference>
<comment type="subunit">
    <text evidence="9">Monomer.</text>
</comment>
<dbReference type="SUPFAM" id="SSF55190">
    <property type="entry name" value="Arginyl-tRNA synthetase (ArgRS), N-terminal 'additional' domain"/>
    <property type="match status" value="1"/>
</dbReference>
<dbReference type="NCBIfam" id="TIGR00456">
    <property type="entry name" value="argS"/>
    <property type="match status" value="1"/>
</dbReference>
<keyword evidence="14" id="KW-1185">Reference proteome</keyword>
<organism evidence="13 14">
    <name type="scientific">Splendidivirga corallicola</name>
    <dbReference type="NCBI Taxonomy" id="3051826"/>
    <lineage>
        <taxon>Bacteria</taxon>
        <taxon>Pseudomonadati</taxon>
        <taxon>Bacteroidota</taxon>
        <taxon>Cytophagia</taxon>
        <taxon>Cytophagales</taxon>
        <taxon>Splendidivirgaceae</taxon>
        <taxon>Splendidivirga</taxon>
    </lineage>
</organism>